<keyword evidence="15" id="KW-1185">Reference proteome</keyword>
<dbReference type="GO" id="GO:0005886">
    <property type="term" value="C:plasma membrane"/>
    <property type="evidence" value="ECO:0007669"/>
    <property type="project" value="TreeGrafter"/>
</dbReference>
<feature type="transmembrane region" description="Helical" evidence="12">
    <location>
        <begin position="462"/>
        <end position="486"/>
    </location>
</feature>
<dbReference type="SMART" id="SM00382">
    <property type="entry name" value="AAA"/>
    <property type="match status" value="1"/>
</dbReference>
<evidence type="ECO:0000313" key="15">
    <source>
        <dbReference type="Proteomes" id="UP000002282"/>
    </source>
</evidence>
<dbReference type="PhylomeDB" id="B4Q0V6"/>
<dbReference type="InterPro" id="IPR003593">
    <property type="entry name" value="AAA+_ATPase"/>
</dbReference>
<feature type="transmembrane region" description="Helical" evidence="12">
    <location>
        <begin position="539"/>
        <end position="564"/>
    </location>
</feature>
<dbReference type="PANTHER" id="PTHR48041">
    <property type="entry name" value="ABC TRANSPORTER G FAMILY MEMBER 28"/>
    <property type="match status" value="1"/>
</dbReference>
<dbReference type="PROSITE" id="PS00211">
    <property type="entry name" value="ABC_TRANSPORTER_1"/>
    <property type="match status" value="1"/>
</dbReference>
<evidence type="ECO:0000256" key="8">
    <source>
        <dbReference type="ARBA" id="ARBA00022989"/>
    </source>
</evidence>
<evidence type="ECO:0000256" key="4">
    <source>
        <dbReference type="ARBA" id="ARBA00022474"/>
    </source>
</evidence>
<dbReference type="GO" id="GO:0090741">
    <property type="term" value="C:pigment granule membrane"/>
    <property type="evidence" value="ECO:0007669"/>
    <property type="project" value="EnsemblMetazoa"/>
</dbReference>
<evidence type="ECO:0000256" key="3">
    <source>
        <dbReference type="ARBA" id="ARBA00022448"/>
    </source>
</evidence>
<dbReference type="InterPro" id="IPR013525">
    <property type="entry name" value="ABC2_TM"/>
</dbReference>
<evidence type="ECO:0000313" key="14">
    <source>
        <dbReference type="EMBL" id="EDX01323.1"/>
    </source>
</evidence>
<evidence type="ECO:0000256" key="2">
    <source>
        <dbReference type="ARBA" id="ARBA00005814"/>
    </source>
</evidence>
<dbReference type="GO" id="GO:0015196">
    <property type="term" value="F:L-tryptophan transmembrane transporter activity"/>
    <property type="evidence" value="ECO:0007669"/>
    <property type="project" value="EnsemblMetazoa"/>
</dbReference>
<feature type="region of interest" description="Disordered" evidence="11">
    <location>
        <begin position="1"/>
        <end position="62"/>
    </location>
</feature>
<dbReference type="GO" id="GO:0042332">
    <property type="term" value="P:gravitaxis"/>
    <property type="evidence" value="ECO:0007669"/>
    <property type="project" value="EnsemblMetazoa"/>
</dbReference>
<dbReference type="GO" id="GO:0048072">
    <property type="term" value="P:compound eye pigmentation"/>
    <property type="evidence" value="ECO:0007669"/>
    <property type="project" value="EnsemblMetazoa"/>
</dbReference>
<dbReference type="GO" id="GO:0007613">
    <property type="term" value="P:memory"/>
    <property type="evidence" value="ECO:0007669"/>
    <property type="project" value="EnsemblMetazoa"/>
</dbReference>
<feature type="transmembrane region" description="Helical" evidence="12">
    <location>
        <begin position="576"/>
        <end position="601"/>
    </location>
</feature>
<dbReference type="GO" id="GO:0042907">
    <property type="term" value="F:xanthine transmembrane transporter activity"/>
    <property type="evidence" value="ECO:0007669"/>
    <property type="project" value="EnsemblMetazoa"/>
</dbReference>
<evidence type="ECO:0000256" key="1">
    <source>
        <dbReference type="ARBA" id="ARBA00004141"/>
    </source>
</evidence>
<dbReference type="SMR" id="B4Q0V6"/>
<dbReference type="InterPro" id="IPR003439">
    <property type="entry name" value="ABC_transporter-like_ATP-bd"/>
</dbReference>
<dbReference type="SUPFAM" id="SSF52540">
    <property type="entry name" value="P-loop containing nucleoside triphosphate hydrolases"/>
    <property type="match status" value="1"/>
</dbReference>
<keyword evidence="6" id="KW-0547">Nucleotide-binding</keyword>
<feature type="domain" description="ABC transporter" evidence="13">
    <location>
        <begin position="93"/>
        <end position="341"/>
    </location>
</feature>
<evidence type="ECO:0000256" key="9">
    <source>
        <dbReference type="ARBA" id="ARBA00023136"/>
    </source>
</evidence>
<dbReference type="Pfam" id="PF01061">
    <property type="entry name" value="ABC2_membrane"/>
    <property type="match status" value="1"/>
</dbReference>
<dbReference type="GO" id="GO:0015842">
    <property type="term" value="P:aminergic neurotransmitter loading into synaptic vesicle"/>
    <property type="evidence" value="ECO:0007669"/>
    <property type="project" value="EnsemblMetazoa"/>
</dbReference>
<feature type="compositionally biased region" description="Polar residues" evidence="11">
    <location>
        <begin position="24"/>
        <end position="39"/>
    </location>
</feature>
<keyword evidence="14" id="KW-0378">Hydrolase</keyword>
<dbReference type="NCBIfam" id="TIGR00955">
    <property type="entry name" value="3a01204"/>
    <property type="match status" value="1"/>
</dbReference>
<keyword evidence="5 12" id="KW-0812">Transmembrane</keyword>
<proteinExistence type="inferred from homology"/>
<evidence type="ECO:0000256" key="11">
    <source>
        <dbReference type="SAM" id="MobiDB-lite"/>
    </source>
</evidence>
<dbReference type="GO" id="GO:0051615">
    <property type="term" value="P:histamine uptake"/>
    <property type="evidence" value="ECO:0007669"/>
    <property type="project" value="EnsemblMetazoa"/>
</dbReference>
<dbReference type="GO" id="GO:0031409">
    <property type="term" value="F:pigment binding"/>
    <property type="evidence" value="ECO:0007669"/>
    <property type="project" value="UniProtKB-KW"/>
</dbReference>
<sequence length="687" mass="75757">MGQEDQELLIRGGSKHPSAEHLNNGDSGAASQSCINQGFGQAKNYGTLRPPTPPEDSGSASGQMAENLTYAWHNMDIFGAVNQPGSGWRQLVNRTRGLFCNERHIPAPRKHLLKNVCGVAYPGELLAVMGSSGAGKTTLLNALAFRSPQGIQVSPSGMRLLNGQPVDAKEMQARCAYVQQDDLFIGSLTAREHLIFQAMVRMPRHLTYRQRVARVDQVIQELSLSKCQHTIIGVPGRVKGLSGGERKRLAFASEALTDPPLLICDEPTSGLDSFTAHSVVQVLKKLSQKGKTVILTIHQPSSELFELFDKILLMAEGRVAFLGTPSEAVDFFSYVGAQCPTNYNPADFYVQVLAVVPGREIESRDRIAKICDNFAISKVARDMEQLLATKNLDKPLEHPENGYTYKATWFMQFRAVLWRSWLSVLKEPLLVKVRLIQTTMVAILIGLIFLGQQLTQVGVMNINGAIFLFLTNMTFQNVFATINVFTSELPVFMREARSRLYRCDTYFLGKTIAELPLFLTVPLVFTAIAYPMIGLRAGVLHFFNCLALVTLVANVSTSFGYLISCASSSTSMALSVGPPVIIPFLLFGGFFLNSGSVPVYLKWLSYLSWFRYANEGLLINQWADVEPGEISCTSSNTTCPSSGKVILETLNFSAADLPLDYVGLAILIVSFRVLAYLALRLRARRKE</sequence>
<dbReference type="GO" id="GO:0008049">
    <property type="term" value="P:male courtship behavior"/>
    <property type="evidence" value="ECO:0007669"/>
    <property type="project" value="EnsemblMetazoa"/>
</dbReference>
<dbReference type="GO" id="GO:0032217">
    <property type="term" value="F:riboflavin transmembrane transporter activity"/>
    <property type="evidence" value="ECO:0007669"/>
    <property type="project" value="EnsemblMetazoa"/>
</dbReference>
<dbReference type="OMA" id="MPRHLTY"/>
<dbReference type="Gene3D" id="3.40.50.300">
    <property type="entry name" value="P-loop containing nucleotide triphosphate hydrolases"/>
    <property type="match status" value="1"/>
</dbReference>
<feature type="transmembrane region" description="Helical" evidence="12">
    <location>
        <begin position="661"/>
        <end position="679"/>
    </location>
</feature>
<protein>
    <recommendedName>
        <fullName evidence="10">Protein white</fullName>
    </recommendedName>
</protein>
<accession>B4Q0V6</accession>
<dbReference type="GO" id="GO:0006856">
    <property type="term" value="P:eye pigment precursor transport"/>
    <property type="evidence" value="ECO:0007669"/>
    <property type="project" value="EnsemblMetazoa"/>
</dbReference>
<feature type="transmembrane region" description="Helical" evidence="12">
    <location>
        <begin position="507"/>
        <end position="533"/>
    </location>
</feature>
<dbReference type="GO" id="GO:0005275">
    <property type="term" value="F:amine transmembrane transporter activity"/>
    <property type="evidence" value="ECO:0007669"/>
    <property type="project" value="EnsemblMetazoa"/>
</dbReference>
<reference evidence="14 15" key="1">
    <citation type="journal article" date="2007" name="Nature">
        <title>Evolution of genes and genomes on the Drosophila phylogeny.</title>
        <authorList>
            <consortium name="Drosophila 12 Genomes Consortium"/>
            <person name="Clark A.G."/>
            <person name="Eisen M.B."/>
            <person name="Smith D.R."/>
            <person name="Bergman C.M."/>
            <person name="Oliver B."/>
            <person name="Markow T.A."/>
            <person name="Kaufman T.C."/>
            <person name="Kellis M."/>
            <person name="Gelbart W."/>
            <person name="Iyer V.N."/>
            <person name="Pollard D.A."/>
            <person name="Sackton T.B."/>
            <person name="Larracuente A.M."/>
            <person name="Singh N.D."/>
            <person name="Abad J.P."/>
            <person name="Abt D.N."/>
            <person name="Adryan B."/>
            <person name="Aguade M."/>
            <person name="Akashi H."/>
            <person name="Anderson W.W."/>
            <person name="Aquadro C.F."/>
            <person name="Ardell D.H."/>
            <person name="Arguello R."/>
            <person name="Artieri C.G."/>
            <person name="Barbash D.A."/>
            <person name="Barker D."/>
            <person name="Barsanti P."/>
            <person name="Batterham P."/>
            <person name="Batzoglou S."/>
            <person name="Begun D."/>
            <person name="Bhutkar A."/>
            <person name="Blanco E."/>
            <person name="Bosak S.A."/>
            <person name="Bradley R.K."/>
            <person name="Brand A.D."/>
            <person name="Brent M.R."/>
            <person name="Brooks A.N."/>
            <person name="Brown R.H."/>
            <person name="Butlin R.K."/>
            <person name="Caggese C."/>
            <person name="Calvi B.R."/>
            <person name="Bernardo de Carvalho A."/>
            <person name="Caspi A."/>
            <person name="Castrezana S."/>
            <person name="Celniker S.E."/>
            <person name="Chang J.L."/>
            <person name="Chapple C."/>
            <person name="Chatterji S."/>
            <person name="Chinwalla A."/>
            <person name="Civetta A."/>
            <person name="Clifton S.W."/>
            <person name="Comeron J.M."/>
            <person name="Costello J.C."/>
            <person name="Coyne J.A."/>
            <person name="Daub J."/>
            <person name="David R.G."/>
            <person name="Delcher A.L."/>
            <person name="Delehaunty K."/>
            <person name="Do C.B."/>
            <person name="Ebling H."/>
            <person name="Edwards K."/>
            <person name="Eickbush T."/>
            <person name="Evans J.D."/>
            <person name="Filipski A."/>
            <person name="Findeiss S."/>
            <person name="Freyhult E."/>
            <person name="Fulton L."/>
            <person name="Fulton R."/>
            <person name="Garcia A.C."/>
            <person name="Gardiner A."/>
            <person name="Garfield D.A."/>
            <person name="Garvin B.E."/>
            <person name="Gibson G."/>
            <person name="Gilbert D."/>
            <person name="Gnerre S."/>
            <person name="Godfrey J."/>
            <person name="Good R."/>
            <person name="Gotea V."/>
            <person name="Gravely B."/>
            <person name="Greenberg A.J."/>
            <person name="Griffiths-Jones S."/>
            <person name="Gross S."/>
            <person name="Guigo R."/>
            <person name="Gustafson E.A."/>
            <person name="Haerty W."/>
            <person name="Hahn M.W."/>
            <person name="Halligan D.L."/>
            <person name="Halpern A.L."/>
            <person name="Halter G.M."/>
            <person name="Han M.V."/>
            <person name="Heger A."/>
            <person name="Hillier L."/>
            <person name="Hinrichs A.S."/>
            <person name="Holmes I."/>
            <person name="Hoskins R.A."/>
            <person name="Hubisz M.J."/>
            <person name="Hultmark D."/>
            <person name="Huntley M.A."/>
            <person name="Jaffe D.B."/>
            <person name="Jagadeeshan S."/>
            <person name="Jeck W.R."/>
            <person name="Johnson J."/>
            <person name="Jones C.D."/>
            <person name="Jordan W.C."/>
            <person name="Karpen G.H."/>
            <person name="Kataoka E."/>
            <person name="Keightley P.D."/>
            <person name="Kheradpour P."/>
            <person name="Kirkness E.F."/>
            <person name="Koerich L.B."/>
            <person name="Kristiansen K."/>
            <person name="Kudrna D."/>
            <person name="Kulathinal R.J."/>
            <person name="Kumar S."/>
            <person name="Kwok R."/>
            <person name="Lander E."/>
            <person name="Langley C.H."/>
            <person name="Lapoint R."/>
            <person name="Lazzaro B.P."/>
            <person name="Lee S.J."/>
            <person name="Levesque L."/>
            <person name="Li R."/>
            <person name="Lin C.F."/>
            <person name="Lin M.F."/>
            <person name="Lindblad-Toh K."/>
            <person name="Llopart A."/>
            <person name="Long M."/>
            <person name="Low L."/>
            <person name="Lozovsky E."/>
            <person name="Lu J."/>
            <person name="Luo M."/>
            <person name="Machado C.A."/>
            <person name="Makalowski W."/>
            <person name="Marzo M."/>
            <person name="Matsuda M."/>
            <person name="Matzkin L."/>
            <person name="McAllister B."/>
            <person name="McBride C.S."/>
            <person name="McKernan B."/>
            <person name="McKernan K."/>
            <person name="Mendez-Lago M."/>
            <person name="Minx P."/>
            <person name="Mollenhauer M.U."/>
            <person name="Montooth K."/>
            <person name="Mount S.M."/>
            <person name="Mu X."/>
            <person name="Myers E."/>
            <person name="Negre B."/>
            <person name="Newfeld S."/>
            <person name="Nielsen R."/>
            <person name="Noor M.A."/>
            <person name="O'Grady P."/>
            <person name="Pachter L."/>
            <person name="Papaceit M."/>
            <person name="Parisi M.J."/>
            <person name="Parisi M."/>
            <person name="Parts L."/>
            <person name="Pedersen J.S."/>
            <person name="Pesole G."/>
            <person name="Phillippy A.M."/>
            <person name="Ponting C.P."/>
            <person name="Pop M."/>
            <person name="Porcelli D."/>
            <person name="Powell J.R."/>
            <person name="Prohaska S."/>
            <person name="Pruitt K."/>
            <person name="Puig M."/>
            <person name="Quesneville H."/>
            <person name="Ram K.R."/>
            <person name="Rand D."/>
            <person name="Rasmussen M.D."/>
            <person name="Reed L.K."/>
            <person name="Reenan R."/>
            <person name="Reily A."/>
            <person name="Remington K.A."/>
            <person name="Rieger T.T."/>
            <person name="Ritchie M.G."/>
            <person name="Robin C."/>
            <person name="Rogers Y.H."/>
            <person name="Rohde C."/>
            <person name="Rozas J."/>
            <person name="Rubenfield M.J."/>
            <person name="Ruiz A."/>
            <person name="Russo S."/>
            <person name="Salzberg S.L."/>
            <person name="Sanchez-Gracia A."/>
            <person name="Saranga D.J."/>
            <person name="Sato H."/>
            <person name="Schaeffer S.W."/>
            <person name="Schatz M.C."/>
            <person name="Schlenke T."/>
            <person name="Schwartz R."/>
            <person name="Segarra C."/>
            <person name="Singh R.S."/>
            <person name="Sirot L."/>
            <person name="Sirota M."/>
            <person name="Sisneros N.B."/>
            <person name="Smith C.D."/>
            <person name="Smith T.F."/>
            <person name="Spieth J."/>
            <person name="Stage D.E."/>
            <person name="Stark A."/>
            <person name="Stephan W."/>
            <person name="Strausberg R.L."/>
            <person name="Strempel S."/>
            <person name="Sturgill D."/>
            <person name="Sutton G."/>
            <person name="Sutton G.G."/>
            <person name="Tao W."/>
            <person name="Teichmann S."/>
            <person name="Tobari Y.N."/>
            <person name="Tomimura Y."/>
            <person name="Tsolas J.M."/>
            <person name="Valente V.L."/>
            <person name="Venter E."/>
            <person name="Venter J.C."/>
            <person name="Vicario S."/>
            <person name="Vieira F.G."/>
            <person name="Vilella A.J."/>
            <person name="Villasante A."/>
            <person name="Walenz B."/>
            <person name="Wang J."/>
            <person name="Wasserman M."/>
            <person name="Watts T."/>
            <person name="Wilson D."/>
            <person name="Wilson R.K."/>
            <person name="Wing R.A."/>
            <person name="Wolfner M.F."/>
            <person name="Wong A."/>
            <person name="Wong G.K."/>
            <person name="Wu C.I."/>
            <person name="Wu G."/>
            <person name="Yamamoto D."/>
            <person name="Yang H.P."/>
            <person name="Yang S.P."/>
            <person name="Yorke J.A."/>
            <person name="Yoshida K."/>
            <person name="Zdobnov E."/>
            <person name="Zhang P."/>
            <person name="Zhang Y."/>
            <person name="Zimin A.V."/>
            <person name="Baldwin J."/>
            <person name="Abdouelleil A."/>
            <person name="Abdulkadir J."/>
            <person name="Abebe A."/>
            <person name="Abera B."/>
            <person name="Abreu J."/>
            <person name="Acer S.C."/>
            <person name="Aftuck L."/>
            <person name="Alexander A."/>
            <person name="An P."/>
            <person name="Anderson E."/>
            <person name="Anderson S."/>
            <person name="Arachi H."/>
            <person name="Azer M."/>
            <person name="Bachantsang P."/>
            <person name="Barry A."/>
            <person name="Bayul T."/>
            <person name="Berlin A."/>
            <person name="Bessette D."/>
            <person name="Bloom T."/>
            <person name="Blye J."/>
            <person name="Boguslavskiy L."/>
            <person name="Bonnet C."/>
            <person name="Boukhgalter B."/>
            <person name="Bourzgui I."/>
            <person name="Brown A."/>
            <person name="Cahill P."/>
            <person name="Channer S."/>
            <person name="Cheshatsang Y."/>
            <person name="Chuda L."/>
            <person name="Citroen M."/>
            <person name="Collymore A."/>
            <person name="Cooke P."/>
            <person name="Costello M."/>
            <person name="D'Aco K."/>
            <person name="Daza R."/>
            <person name="De Haan G."/>
            <person name="DeGray S."/>
            <person name="DeMaso C."/>
            <person name="Dhargay N."/>
            <person name="Dooley K."/>
            <person name="Dooley E."/>
            <person name="Doricent M."/>
            <person name="Dorje P."/>
            <person name="Dorjee K."/>
            <person name="Dupes A."/>
            <person name="Elong R."/>
            <person name="Falk J."/>
            <person name="Farina A."/>
            <person name="Faro S."/>
            <person name="Ferguson D."/>
            <person name="Fisher S."/>
            <person name="Foley C.D."/>
            <person name="Franke A."/>
            <person name="Friedrich D."/>
            <person name="Gadbois L."/>
            <person name="Gearin G."/>
            <person name="Gearin C.R."/>
            <person name="Giannoukos G."/>
            <person name="Goode T."/>
            <person name="Graham J."/>
            <person name="Grandbois E."/>
            <person name="Grewal S."/>
            <person name="Gyaltsen K."/>
            <person name="Hafez N."/>
            <person name="Hagos B."/>
            <person name="Hall J."/>
            <person name="Henson C."/>
            <person name="Hollinger A."/>
            <person name="Honan T."/>
            <person name="Huard M.D."/>
            <person name="Hughes L."/>
            <person name="Hurhula B."/>
            <person name="Husby M.E."/>
            <person name="Kamat A."/>
            <person name="Kanga B."/>
            <person name="Kashin S."/>
            <person name="Khazanovich D."/>
            <person name="Kisner P."/>
            <person name="Lance K."/>
            <person name="Lara M."/>
            <person name="Lee W."/>
            <person name="Lennon N."/>
            <person name="Letendre F."/>
            <person name="LeVine R."/>
            <person name="Lipovsky A."/>
            <person name="Liu X."/>
            <person name="Liu J."/>
            <person name="Liu S."/>
            <person name="Lokyitsang T."/>
            <person name="Lokyitsang Y."/>
            <person name="Lubonja R."/>
            <person name="Lui A."/>
            <person name="MacDonald P."/>
            <person name="Magnisalis V."/>
            <person name="Maru K."/>
            <person name="Matthews C."/>
            <person name="McCusker W."/>
            <person name="McDonough S."/>
            <person name="Mehta T."/>
            <person name="Meldrim J."/>
            <person name="Meneus L."/>
            <person name="Mihai O."/>
            <person name="Mihalev A."/>
            <person name="Mihova T."/>
            <person name="Mittelman R."/>
            <person name="Mlenga V."/>
            <person name="Montmayeur A."/>
            <person name="Mulrain L."/>
            <person name="Navidi A."/>
            <person name="Naylor J."/>
            <person name="Negash T."/>
            <person name="Nguyen T."/>
            <person name="Nguyen N."/>
            <person name="Nicol R."/>
            <person name="Norbu C."/>
            <person name="Norbu N."/>
            <person name="Novod N."/>
            <person name="O'Neill B."/>
            <person name="Osman S."/>
            <person name="Markiewicz E."/>
            <person name="Oyono O.L."/>
            <person name="Patti C."/>
            <person name="Phunkhang P."/>
            <person name="Pierre F."/>
            <person name="Priest M."/>
            <person name="Raghuraman S."/>
            <person name="Rege F."/>
            <person name="Reyes R."/>
            <person name="Rise C."/>
            <person name="Rogov P."/>
            <person name="Ross K."/>
            <person name="Ryan E."/>
            <person name="Settipalli S."/>
            <person name="Shea T."/>
            <person name="Sherpa N."/>
            <person name="Shi L."/>
            <person name="Shih D."/>
            <person name="Sparrow T."/>
            <person name="Spaulding J."/>
            <person name="Stalker J."/>
            <person name="Stange-Thomann N."/>
            <person name="Stavropoulos S."/>
            <person name="Stone C."/>
            <person name="Strader C."/>
            <person name="Tesfaye S."/>
            <person name="Thomson T."/>
            <person name="Thoulutsang Y."/>
            <person name="Thoulutsang D."/>
            <person name="Topham K."/>
            <person name="Topping I."/>
            <person name="Tsamla T."/>
            <person name="Vassiliev H."/>
            <person name="Vo A."/>
            <person name="Wangchuk T."/>
            <person name="Wangdi T."/>
            <person name="Weiand M."/>
            <person name="Wilkinson J."/>
            <person name="Wilson A."/>
            <person name="Yadav S."/>
            <person name="Young G."/>
            <person name="Yu Q."/>
            <person name="Zembek L."/>
            <person name="Zhong D."/>
            <person name="Zimmer A."/>
            <person name="Zwirko Z."/>
            <person name="Jaffe D.B."/>
            <person name="Alvarez P."/>
            <person name="Brockman W."/>
            <person name="Butler J."/>
            <person name="Chin C."/>
            <person name="Gnerre S."/>
            <person name="Grabherr M."/>
            <person name="Kleber M."/>
            <person name="Mauceli E."/>
            <person name="MacCallum I."/>
        </authorList>
    </citation>
    <scope>NUCLEOTIDE SEQUENCE [LARGE SCALE GENOMIC DNA]</scope>
    <source>
        <strain evidence="15">Tai18E2 / Tucson 14021-0261.01</strain>
    </source>
</reference>
<evidence type="ECO:0000256" key="5">
    <source>
        <dbReference type="ARBA" id="ARBA00022692"/>
    </source>
</evidence>
<evidence type="ECO:0000256" key="10">
    <source>
        <dbReference type="ARBA" id="ARBA00039188"/>
    </source>
</evidence>
<evidence type="ECO:0000256" key="12">
    <source>
        <dbReference type="SAM" id="Phobius"/>
    </source>
</evidence>
<dbReference type="GO" id="GO:0070731">
    <property type="term" value="P:cGMP transport"/>
    <property type="evidence" value="ECO:0007669"/>
    <property type="project" value="EnsemblMetazoa"/>
</dbReference>
<dbReference type="InterPro" id="IPR043926">
    <property type="entry name" value="ABCG_dom"/>
</dbReference>
<dbReference type="OrthoDB" id="66620at2759"/>
<dbReference type="AlphaFoldDB" id="B4Q0V6"/>
<keyword evidence="3" id="KW-0813">Transport</keyword>
<organism evidence="14 15">
    <name type="scientific">Drosophila yakuba</name>
    <name type="common">Fruit fly</name>
    <dbReference type="NCBI Taxonomy" id="7245"/>
    <lineage>
        <taxon>Eukaryota</taxon>
        <taxon>Metazoa</taxon>
        <taxon>Ecdysozoa</taxon>
        <taxon>Arthropoda</taxon>
        <taxon>Hexapoda</taxon>
        <taxon>Insecta</taxon>
        <taxon>Pterygota</taxon>
        <taxon>Neoptera</taxon>
        <taxon>Endopterygota</taxon>
        <taxon>Diptera</taxon>
        <taxon>Brachycera</taxon>
        <taxon>Muscomorpha</taxon>
        <taxon>Ephydroidea</taxon>
        <taxon>Drosophilidae</taxon>
        <taxon>Drosophila</taxon>
        <taxon>Sophophora</taxon>
    </lineage>
</organism>
<keyword evidence="8 12" id="KW-1133">Transmembrane helix</keyword>
<dbReference type="GO" id="GO:0042401">
    <property type="term" value="P:biogenic amine biosynthetic process"/>
    <property type="evidence" value="ECO:0007669"/>
    <property type="project" value="EnsemblMetazoa"/>
</dbReference>
<evidence type="ECO:0000256" key="6">
    <source>
        <dbReference type="ARBA" id="ARBA00022741"/>
    </source>
</evidence>
<dbReference type="HOGENOM" id="CLU_000604_57_6_1"/>
<gene>
    <name evidence="14" type="primary">Dyak\GE16918</name>
    <name evidence="14" type="synonym">dyak_GLEANR_18294</name>
    <name evidence="14" type="synonym">GE16918</name>
    <name evidence="14" type="ORF">Dyak_GE16918</name>
</gene>
<comment type="subcellular location">
    <subcellularLocation>
        <location evidence="1">Membrane</location>
        <topology evidence="1">Multi-pass membrane protein</topology>
    </subcellularLocation>
</comment>
<reference evidence="14 15" key="2">
    <citation type="journal article" date="2007" name="PLoS Biol.">
        <title>Principles of genome evolution in the Drosophila melanogaster species group.</title>
        <authorList>
            <person name="Ranz J.M."/>
            <person name="Maurin D."/>
            <person name="Chan Y.S."/>
            <person name="von Grotthuss M."/>
            <person name="Hillier L.W."/>
            <person name="Roote J."/>
            <person name="Ashburner M."/>
            <person name="Bergman C.M."/>
        </authorList>
    </citation>
    <scope>NUCLEOTIDE SEQUENCE [LARGE SCALE GENOMIC DNA]</scope>
    <source>
        <strain evidence="15">Tai18E2 / Tucson 14021-0261.01</strain>
    </source>
</reference>
<dbReference type="Proteomes" id="UP000002282">
    <property type="component" value="Chromosome X"/>
</dbReference>
<evidence type="ECO:0000259" key="13">
    <source>
        <dbReference type="PROSITE" id="PS50893"/>
    </source>
</evidence>
<evidence type="ECO:0000256" key="7">
    <source>
        <dbReference type="ARBA" id="ARBA00022840"/>
    </source>
</evidence>
<dbReference type="GO" id="GO:1905948">
    <property type="term" value="F:ABC-type 3',5'-cyclic GMP transmembrane transporter activity"/>
    <property type="evidence" value="ECO:0007669"/>
    <property type="project" value="EnsemblMetazoa"/>
</dbReference>
<dbReference type="PROSITE" id="PS50893">
    <property type="entry name" value="ABC_TRANSPORTER_2"/>
    <property type="match status" value="1"/>
</dbReference>
<dbReference type="GO" id="GO:0016887">
    <property type="term" value="F:ATP hydrolysis activity"/>
    <property type="evidence" value="ECO:0007669"/>
    <property type="project" value="InterPro"/>
</dbReference>
<comment type="similarity">
    <text evidence="2">Belongs to the ABC transporter superfamily. ABCG family. Eye pigment precursor importer (TC 3.A.1.204) subfamily.</text>
</comment>
<dbReference type="InterPro" id="IPR050352">
    <property type="entry name" value="ABCG_transporters"/>
</dbReference>
<dbReference type="Pfam" id="PF00005">
    <property type="entry name" value="ABC_tran"/>
    <property type="match status" value="1"/>
</dbReference>
<dbReference type="GO" id="GO:0098793">
    <property type="term" value="C:presynapse"/>
    <property type="evidence" value="ECO:0007669"/>
    <property type="project" value="GOC"/>
</dbReference>
<dbReference type="GO" id="GO:0005524">
    <property type="term" value="F:ATP binding"/>
    <property type="evidence" value="ECO:0007669"/>
    <property type="project" value="UniProtKB-KW"/>
</dbReference>
<dbReference type="GO" id="GO:0008558">
    <property type="term" value="F:ABC-type guanine transporter activity"/>
    <property type="evidence" value="ECO:0007669"/>
    <property type="project" value="EnsemblMetazoa"/>
</dbReference>
<dbReference type="eggNOG" id="KOG0061">
    <property type="taxonomic scope" value="Eukaryota"/>
</dbReference>
<dbReference type="InterPro" id="IPR027417">
    <property type="entry name" value="P-loop_NTPase"/>
</dbReference>
<keyword evidence="9 12" id="KW-0472">Membrane</keyword>
<dbReference type="EMBL" id="CM000162">
    <property type="protein sequence ID" value="EDX01323.1"/>
    <property type="molecule type" value="Genomic_DNA"/>
</dbReference>
<dbReference type="Pfam" id="PF19055">
    <property type="entry name" value="ABC2_membrane_7"/>
    <property type="match status" value="1"/>
</dbReference>
<dbReference type="InterPro" id="IPR005284">
    <property type="entry name" value="Pigment_permease/Abcg"/>
</dbReference>
<dbReference type="PANTHER" id="PTHR48041:SF129">
    <property type="entry name" value="PROTEIN WHITE"/>
    <property type="match status" value="1"/>
</dbReference>
<keyword evidence="4" id="KW-0608">Pigment</keyword>
<name>B4Q0V6_DROYA</name>
<dbReference type="InterPro" id="IPR017871">
    <property type="entry name" value="ABC_transporter-like_CS"/>
</dbReference>
<keyword evidence="7" id="KW-0067">ATP-binding</keyword>
<dbReference type="FunFam" id="3.40.50.300:FF:001225">
    <property type="entry name" value="ATP-binding cassette sub-family G member"/>
    <property type="match status" value="1"/>
</dbReference>